<dbReference type="GO" id="GO:0004181">
    <property type="term" value="F:metallocarboxypeptidase activity"/>
    <property type="evidence" value="ECO:0007669"/>
    <property type="project" value="UniProtKB-UniRule"/>
</dbReference>
<dbReference type="EMBL" id="FMWL01000014">
    <property type="protein sequence ID" value="SCZ80834.1"/>
    <property type="molecule type" value="Genomic_DNA"/>
</dbReference>
<keyword evidence="6" id="KW-1185">Reference proteome</keyword>
<dbReference type="Pfam" id="PF02074">
    <property type="entry name" value="Peptidase_M32"/>
    <property type="match status" value="1"/>
</dbReference>
<dbReference type="OrthoDB" id="9772308at2"/>
<dbReference type="PANTHER" id="PTHR34217">
    <property type="entry name" value="METAL-DEPENDENT CARBOXYPEPTIDASE"/>
    <property type="match status" value="1"/>
</dbReference>
<dbReference type="STRING" id="1120920.SAMN03080599_02470"/>
<keyword evidence="1" id="KW-0378">Hydrolase</keyword>
<protein>
    <recommendedName>
        <fullName evidence="1">Metal-dependent carboxypeptidase</fullName>
        <ecNumber evidence="1">3.4.17.19</ecNumber>
    </recommendedName>
</protein>
<gene>
    <name evidence="5" type="ORF">SAMN03080599_02470</name>
</gene>
<reference evidence="5 6" key="1">
    <citation type="submission" date="2016-10" db="EMBL/GenBank/DDBJ databases">
        <authorList>
            <person name="de Groot N.N."/>
        </authorList>
    </citation>
    <scope>NUCLEOTIDE SEQUENCE [LARGE SCALE GENOMIC DNA]</scope>
    <source>
        <strain evidence="5 6">DSM 2784</strain>
    </source>
</reference>
<comment type="catalytic activity">
    <reaction evidence="1">
        <text>Release of a C-terminal amino acid with broad specificity, except for -Pro.</text>
        <dbReference type="EC" id="3.4.17.19"/>
    </reaction>
</comment>
<name>A0A1G5S393_9FIRM</name>
<keyword evidence="1 5" id="KW-0121">Carboxypeptidase</keyword>
<dbReference type="Gene3D" id="1.10.1370.30">
    <property type="match status" value="1"/>
</dbReference>
<keyword evidence="1 2" id="KW-0479">Metal-binding</keyword>
<feature type="binding site" evidence="2">
    <location>
        <position position="318"/>
    </location>
    <ligand>
        <name>Zn(2+)</name>
        <dbReference type="ChEBI" id="CHEBI:29105"/>
        <note>catalytic</note>
    </ligand>
</feature>
<feature type="binding site" evidence="2">
    <location>
        <position position="292"/>
    </location>
    <ligand>
        <name>Zn(2+)</name>
        <dbReference type="ChEBI" id="CHEBI:29105"/>
        <note>catalytic</note>
    </ligand>
</feature>
<feature type="compositionally biased region" description="Basic and acidic residues" evidence="4">
    <location>
        <begin position="1"/>
        <end position="10"/>
    </location>
</feature>
<feature type="binding site" evidence="2">
    <location>
        <position position="288"/>
    </location>
    <ligand>
        <name>Zn(2+)</name>
        <dbReference type="ChEBI" id="CHEBI:29105"/>
        <note>catalytic</note>
    </ligand>
</feature>
<comment type="function">
    <text evidence="1">Broad specificity carboxypetidase that releases amino acids sequentially from the C-terminus, including neutral, aromatic, polar and basic residues.</text>
</comment>
<dbReference type="SUPFAM" id="SSF55486">
    <property type="entry name" value="Metalloproteases ('zincins'), catalytic domain"/>
    <property type="match status" value="1"/>
</dbReference>
<keyword evidence="2" id="KW-0862">Zinc</keyword>
<evidence type="ECO:0000313" key="6">
    <source>
        <dbReference type="Proteomes" id="UP000199208"/>
    </source>
</evidence>
<dbReference type="InterPro" id="IPR001333">
    <property type="entry name" value="Peptidase_M32_Taq"/>
</dbReference>
<evidence type="ECO:0000256" key="4">
    <source>
        <dbReference type="SAM" id="MobiDB-lite"/>
    </source>
</evidence>
<dbReference type="PROSITE" id="PS52034">
    <property type="entry name" value="PEPTIDASE_M32"/>
    <property type="match status" value="1"/>
</dbReference>
<sequence length="524" mass="60366">MKRSPDRPDTSDTSDTSDTPDMPDEGSNTKQRLYEYLEILSAYRLAMNTINWDQSVCGAPAAGVSFRSKGYGVLTREHYRYLMAPEFRTLLNEFSLEPDSLEGDIAREWLVELARIEKIPKDEYTAFMTYISKSEAEWEEAKRSGDFDSCKQHYQFIFDTARKFSEYIGYEKHPYDAWIEMFEPGMTVEKLDHFFGQLRDEIVPLLAAIREKLTSSPERYGFLSRTVPREKQKRFAKRLLEVSGFDLSRGFLGESEHPFTNAMSIDDVRMTTHYYENEFVSAIFSVLHEGGHGIYEQNFERELANTGLDNGSSSAVHESQARMFENAFGRSSSFWSGLYGEMKESFSPALDDISLDAFVEAINRVEPTLIRIEADELTYPLHIMVRYELEKAIFEGALEVEALPEAWDRLMRAYLGVVPAHHGEGVLQDVHWAAGLIGYFPSYALGNAYASQLLHFMGQEVDIDRSLRTLDFGEILEWLKFRVHAHGKRLKPEQVILEATGEAFDPRYYIQDLKSKYEKRYGLR</sequence>
<dbReference type="PIRSF" id="PIRSF006615">
    <property type="entry name" value="Zn_crbxpep_Taq"/>
    <property type="match status" value="1"/>
</dbReference>
<dbReference type="PANTHER" id="PTHR34217:SF1">
    <property type="entry name" value="CARBOXYPEPTIDASE 1"/>
    <property type="match status" value="1"/>
</dbReference>
<comment type="similarity">
    <text evidence="1">Belongs to the peptidase M32 family.</text>
</comment>
<dbReference type="AlphaFoldDB" id="A0A1G5S393"/>
<feature type="compositionally biased region" description="Low complexity" evidence="4">
    <location>
        <begin position="11"/>
        <end position="20"/>
    </location>
</feature>
<evidence type="ECO:0000256" key="1">
    <source>
        <dbReference type="PIRNR" id="PIRNR006615"/>
    </source>
</evidence>
<evidence type="ECO:0000256" key="3">
    <source>
        <dbReference type="PIRSR" id="PIRSR006615-2"/>
    </source>
</evidence>
<feature type="region of interest" description="Disordered" evidence="4">
    <location>
        <begin position="1"/>
        <end position="28"/>
    </location>
</feature>
<keyword evidence="1" id="KW-0645">Protease</keyword>
<accession>A0A1G5S393</accession>
<comment type="cofactor">
    <cofactor evidence="2">
        <name>Zn(2+)</name>
        <dbReference type="ChEBI" id="CHEBI:29105"/>
    </cofactor>
    <text evidence="2">Binds 1 zinc ion per subunit.</text>
</comment>
<keyword evidence="1" id="KW-0482">Metalloprotease</keyword>
<feature type="active site" description="Proton donor/acceptor" evidence="3">
    <location>
        <position position="289"/>
    </location>
</feature>
<dbReference type="GO" id="GO:0046872">
    <property type="term" value="F:metal ion binding"/>
    <property type="evidence" value="ECO:0007669"/>
    <property type="project" value="UniProtKB-KW"/>
</dbReference>
<evidence type="ECO:0000313" key="5">
    <source>
        <dbReference type="EMBL" id="SCZ80834.1"/>
    </source>
</evidence>
<dbReference type="GO" id="GO:0006508">
    <property type="term" value="P:proteolysis"/>
    <property type="evidence" value="ECO:0007669"/>
    <property type="project" value="UniProtKB-UniRule"/>
</dbReference>
<dbReference type="CDD" id="cd06460">
    <property type="entry name" value="M32_Taq"/>
    <property type="match status" value="1"/>
</dbReference>
<evidence type="ECO:0000256" key="2">
    <source>
        <dbReference type="PIRSR" id="PIRSR006615-1"/>
    </source>
</evidence>
<dbReference type="PRINTS" id="PR00998">
    <property type="entry name" value="CRBOXYPTASET"/>
</dbReference>
<dbReference type="Proteomes" id="UP000199208">
    <property type="component" value="Unassembled WGS sequence"/>
</dbReference>
<dbReference type="RefSeq" id="WP_092591950.1">
    <property type="nucleotide sequence ID" value="NZ_FMWL01000014.1"/>
</dbReference>
<organism evidence="5 6">
    <name type="scientific">Acidaminobacter hydrogenoformans DSM 2784</name>
    <dbReference type="NCBI Taxonomy" id="1120920"/>
    <lineage>
        <taxon>Bacteria</taxon>
        <taxon>Bacillati</taxon>
        <taxon>Bacillota</taxon>
        <taxon>Clostridia</taxon>
        <taxon>Peptostreptococcales</taxon>
        <taxon>Acidaminobacteraceae</taxon>
        <taxon>Acidaminobacter</taxon>
    </lineage>
</organism>
<dbReference type="EC" id="3.4.17.19" evidence="1"/>
<proteinExistence type="inferred from homology"/>